<protein>
    <submittedName>
        <fullName evidence="2">Uncharacterized protein</fullName>
    </submittedName>
</protein>
<name>A0A5E4E6F3_PRUDU</name>
<dbReference type="InParanoid" id="A0A5E4E6F3"/>
<dbReference type="Proteomes" id="UP001054821">
    <property type="component" value="Chromosome 7"/>
</dbReference>
<dbReference type="AlphaFoldDB" id="A0A5E4E6F3"/>
<reference evidence="1 4" key="3">
    <citation type="journal article" date="2022" name="G3 (Bethesda)">
        <title>Whole-genome sequence and methylome profiling of the almond [Prunus dulcis (Mill.) D.A. Webb] cultivar 'Nonpareil'.</title>
        <authorList>
            <person name="D'Amico-Willman K.M."/>
            <person name="Ouma W.Z."/>
            <person name="Meulia T."/>
            <person name="Sideli G.M."/>
            <person name="Gradziel T.M."/>
            <person name="Fresnedo-Ramirez J."/>
        </authorList>
    </citation>
    <scope>NUCLEOTIDE SEQUENCE [LARGE SCALE GENOMIC DNA]</scope>
    <source>
        <strain evidence="1">Clone GOH B32 T37-40</strain>
    </source>
</reference>
<evidence type="ECO:0000313" key="2">
    <source>
        <dbReference type="EMBL" id="VVA09418.1"/>
    </source>
</evidence>
<reference evidence="2" key="1">
    <citation type="submission" date="2019-07" db="EMBL/GenBank/DDBJ databases">
        <authorList>
            <person name="Alioto T."/>
            <person name="Alioto T."/>
            <person name="Gomez Garrido J."/>
        </authorList>
    </citation>
    <scope>NUCLEOTIDE SEQUENCE</scope>
</reference>
<accession>A0A5E4E6F3</accession>
<proteinExistence type="predicted"/>
<dbReference type="Proteomes" id="UP000327085">
    <property type="component" value="Chromosome 7"/>
</dbReference>
<dbReference type="EMBL" id="JAJFAZ020000007">
    <property type="protein sequence ID" value="KAI5319238.1"/>
    <property type="molecule type" value="Genomic_DNA"/>
</dbReference>
<gene>
    <name evidence="2" type="ORF">ALMOND_2B020108</name>
    <name evidence="1" type="ORF">L3X38_038946</name>
</gene>
<keyword evidence="4" id="KW-1185">Reference proteome</keyword>
<evidence type="ECO:0000313" key="4">
    <source>
        <dbReference type="Proteomes" id="UP001054821"/>
    </source>
</evidence>
<reference evidence="3" key="2">
    <citation type="journal article" date="2020" name="Plant J.">
        <title>Transposons played a major role in the diversification between the closely related almond and peach genomes: results from the almond genome sequence.</title>
        <authorList>
            <person name="Alioto T."/>
            <person name="Alexiou K.G."/>
            <person name="Bardil A."/>
            <person name="Barteri F."/>
            <person name="Castanera R."/>
            <person name="Cruz F."/>
            <person name="Dhingra A."/>
            <person name="Duval H."/>
            <person name="Fernandez I Marti A."/>
            <person name="Frias L."/>
            <person name="Galan B."/>
            <person name="Garcia J.L."/>
            <person name="Howad W."/>
            <person name="Gomez-Garrido J."/>
            <person name="Gut M."/>
            <person name="Julca I."/>
            <person name="Morata J."/>
            <person name="Puigdomenech P."/>
            <person name="Ribeca P."/>
            <person name="Rubio Cabetas M.J."/>
            <person name="Vlasova A."/>
            <person name="Wirthensohn M."/>
            <person name="Garcia-Mas J."/>
            <person name="Gabaldon T."/>
            <person name="Casacuberta J.M."/>
            <person name="Arus P."/>
        </authorList>
    </citation>
    <scope>NUCLEOTIDE SEQUENCE [LARGE SCALE GENOMIC DNA]</scope>
    <source>
        <strain evidence="3">cv. Texas</strain>
    </source>
</reference>
<evidence type="ECO:0000313" key="1">
    <source>
        <dbReference type="EMBL" id="KAI5319238.1"/>
    </source>
</evidence>
<organism evidence="2 3">
    <name type="scientific">Prunus dulcis</name>
    <name type="common">Almond</name>
    <name type="synonym">Amygdalus dulcis</name>
    <dbReference type="NCBI Taxonomy" id="3755"/>
    <lineage>
        <taxon>Eukaryota</taxon>
        <taxon>Viridiplantae</taxon>
        <taxon>Streptophyta</taxon>
        <taxon>Embryophyta</taxon>
        <taxon>Tracheophyta</taxon>
        <taxon>Spermatophyta</taxon>
        <taxon>Magnoliopsida</taxon>
        <taxon>eudicotyledons</taxon>
        <taxon>Gunneridae</taxon>
        <taxon>Pentapetalae</taxon>
        <taxon>rosids</taxon>
        <taxon>fabids</taxon>
        <taxon>Rosales</taxon>
        <taxon>Rosaceae</taxon>
        <taxon>Amygdaloideae</taxon>
        <taxon>Amygdaleae</taxon>
        <taxon>Prunus</taxon>
    </lineage>
</organism>
<evidence type="ECO:0000313" key="3">
    <source>
        <dbReference type="Proteomes" id="UP000327085"/>
    </source>
</evidence>
<dbReference type="Gramene" id="VVA09418">
    <property type="protein sequence ID" value="VVA09418"/>
    <property type="gene ID" value="Prudul26B020108"/>
</dbReference>
<sequence>MASVIFLAFKHLRPSRIQLLYNFGGQNDAPRSSPHLSLGSLNHWIHLCRVEEIDAGQESLVEEATRLRKRVLLAESHRPWDSLRRMNLYLRMSGRAKESDSESVRLGARLKRGTAIASPETLLEFVN</sequence>
<dbReference type="EMBL" id="CABIKO010000001">
    <property type="protein sequence ID" value="VVA09418.1"/>
    <property type="molecule type" value="Genomic_DNA"/>
</dbReference>